<keyword evidence="2" id="KW-1185">Reference proteome</keyword>
<sequence length="92" mass="10487">MATSDMRNRRYVQPLLTWSTDSSCIPGALTGYYQPGQLSPEYGASATAAEFGGESPAGLQRQHVFRDLRRIRRSCPSPLRRWRGPRDQLERF</sequence>
<proteinExistence type="predicted"/>
<protein>
    <submittedName>
        <fullName evidence="1">Uncharacterized protein</fullName>
    </submittedName>
</protein>
<name>A0ABY6K4B8_9ARAC</name>
<gene>
    <name evidence="1" type="ORF">LAZ67_2005175</name>
</gene>
<accession>A0ABY6K4B8</accession>
<dbReference type="EMBL" id="CP092864">
    <property type="protein sequence ID" value="UYV63649.1"/>
    <property type="molecule type" value="Genomic_DNA"/>
</dbReference>
<evidence type="ECO:0000313" key="2">
    <source>
        <dbReference type="Proteomes" id="UP001235939"/>
    </source>
</evidence>
<reference evidence="1 2" key="1">
    <citation type="submission" date="2022-01" db="EMBL/GenBank/DDBJ databases">
        <title>A chromosomal length assembly of Cordylochernes scorpioides.</title>
        <authorList>
            <person name="Zeh D."/>
            <person name="Zeh J."/>
        </authorList>
    </citation>
    <scope>NUCLEOTIDE SEQUENCE [LARGE SCALE GENOMIC DNA]</scope>
    <source>
        <strain evidence="1">IN4F17</strain>
        <tissue evidence="1">Whole Body</tissue>
    </source>
</reference>
<evidence type="ECO:0000313" key="1">
    <source>
        <dbReference type="EMBL" id="UYV63649.1"/>
    </source>
</evidence>
<dbReference type="Proteomes" id="UP001235939">
    <property type="component" value="Chromosome 02"/>
</dbReference>
<organism evidence="1 2">
    <name type="scientific">Cordylochernes scorpioides</name>
    <dbReference type="NCBI Taxonomy" id="51811"/>
    <lineage>
        <taxon>Eukaryota</taxon>
        <taxon>Metazoa</taxon>
        <taxon>Ecdysozoa</taxon>
        <taxon>Arthropoda</taxon>
        <taxon>Chelicerata</taxon>
        <taxon>Arachnida</taxon>
        <taxon>Pseudoscorpiones</taxon>
        <taxon>Cheliferoidea</taxon>
        <taxon>Chernetidae</taxon>
        <taxon>Cordylochernes</taxon>
    </lineage>
</organism>